<evidence type="ECO:0000259" key="1">
    <source>
        <dbReference type="Pfam" id="PF06056"/>
    </source>
</evidence>
<dbReference type="AlphaFoldDB" id="A0A0R2JIG1"/>
<organism evidence="2 3">
    <name type="scientific">Weissella minor</name>
    <dbReference type="NCBI Taxonomy" id="1620"/>
    <lineage>
        <taxon>Bacteria</taxon>
        <taxon>Bacillati</taxon>
        <taxon>Bacillota</taxon>
        <taxon>Bacilli</taxon>
        <taxon>Lactobacillales</taxon>
        <taxon>Lactobacillaceae</taxon>
        <taxon>Weissella</taxon>
    </lineage>
</organism>
<proteinExistence type="predicted"/>
<dbReference type="InterPro" id="IPR009057">
    <property type="entry name" value="Homeodomain-like_sf"/>
</dbReference>
<dbReference type="InterPro" id="IPR010332">
    <property type="entry name" value="ATPase_terminase-su_N"/>
</dbReference>
<feature type="domain" description="Terminase ATPase subunit N-terminal" evidence="1">
    <location>
        <begin position="3"/>
        <end position="42"/>
    </location>
</feature>
<dbReference type="SUPFAM" id="SSF46689">
    <property type="entry name" value="Homeodomain-like"/>
    <property type="match status" value="1"/>
</dbReference>
<accession>A0A0R2JIG1</accession>
<protein>
    <recommendedName>
        <fullName evidence="1">Terminase ATPase subunit N-terminal domain-containing protein</fullName>
    </recommendedName>
</protein>
<comment type="caution">
    <text evidence="2">The sequence shown here is derived from an EMBL/GenBank/DDBJ whole genome shotgun (WGS) entry which is preliminary data.</text>
</comment>
<keyword evidence="3" id="KW-1185">Reference proteome</keyword>
<dbReference type="EMBL" id="JQCD01000024">
    <property type="protein sequence ID" value="KRN77083.1"/>
    <property type="molecule type" value="Genomic_DNA"/>
</dbReference>
<dbReference type="STRING" id="1620.IV67_GL000597"/>
<evidence type="ECO:0000313" key="3">
    <source>
        <dbReference type="Proteomes" id="UP000051673"/>
    </source>
</evidence>
<dbReference type="Gene3D" id="1.10.10.60">
    <property type="entry name" value="Homeodomain-like"/>
    <property type="match status" value="1"/>
</dbReference>
<reference evidence="2 3" key="1">
    <citation type="journal article" date="2015" name="Genome Announc.">
        <title>Expanding the biotechnology potential of lactobacilli through comparative genomics of 213 strains and associated genera.</title>
        <authorList>
            <person name="Sun Z."/>
            <person name="Harris H.M."/>
            <person name="McCann A."/>
            <person name="Guo C."/>
            <person name="Argimon S."/>
            <person name="Zhang W."/>
            <person name="Yang X."/>
            <person name="Jeffery I.B."/>
            <person name="Cooney J.C."/>
            <person name="Kagawa T.F."/>
            <person name="Liu W."/>
            <person name="Song Y."/>
            <person name="Salvetti E."/>
            <person name="Wrobel A."/>
            <person name="Rasinkangas P."/>
            <person name="Parkhill J."/>
            <person name="Rea M.C."/>
            <person name="O'Sullivan O."/>
            <person name="Ritari J."/>
            <person name="Douillard F.P."/>
            <person name="Paul Ross R."/>
            <person name="Yang R."/>
            <person name="Briner A.E."/>
            <person name="Felis G.E."/>
            <person name="de Vos W.M."/>
            <person name="Barrangou R."/>
            <person name="Klaenhammer T.R."/>
            <person name="Caufield P.W."/>
            <person name="Cui Y."/>
            <person name="Zhang H."/>
            <person name="O'Toole P.W."/>
        </authorList>
    </citation>
    <scope>NUCLEOTIDE SEQUENCE [LARGE SCALE GENOMIC DNA]</scope>
    <source>
        <strain evidence="2 3">DSM 20014</strain>
    </source>
</reference>
<sequence>MNIKEEAKQDYLAGMKIKDIANKTGKSESTIRSWKSRYKWDDESITDNTPPESVATKVQRNIKTLQRHM</sequence>
<dbReference type="Pfam" id="PF06056">
    <property type="entry name" value="Terminase_5"/>
    <property type="match status" value="1"/>
</dbReference>
<dbReference type="Proteomes" id="UP000051673">
    <property type="component" value="Unassembled WGS sequence"/>
</dbReference>
<name>A0A0R2JIG1_9LACO</name>
<dbReference type="RefSeq" id="WP_236698258.1">
    <property type="nucleotide sequence ID" value="NZ_JQCD01000024.1"/>
</dbReference>
<gene>
    <name evidence="2" type="ORF">IV67_GL000597</name>
</gene>
<dbReference type="PATRIC" id="fig|1620.3.peg.604"/>
<evidence type="ECO:0000313" key="2">
    <source>
        <dbReference type="EMBL" id="KRN77083.1"/>
    </source>
</evidence>